<dbReference type="Gene3D" id="1.20.870.10">
    <property type="entry name" value="Son of sevenless (SoS) protein Chain: S domain 1"/>
    <property type="match status" value="1"/>
</dbReference>
<dbReference type="Pfam" id="PF00617">
    <property type="entry name" value="RasGEF"/>
    <property type="match status" value="1"/>
</dbReference>
<name>A0A8H7BQ12_9FUNG</name>
<dbReference type="EMBL" id="JABAYA010000117">
    <property type="protein sequence ID" value="KAF7724545.1"/>
    <property type="molecule type" value="Genomic_DNA"/>
</dbReference>
<evidence type="ECO:0000313" key="7">
    <source>
        <dbReference type="Proteomes" id="UP000605846"/>
    </source>
</evidence>
<feature type="compositionally biased region" description="Basic and acidic residues" evidence="3">
    <location>
        <begin position="31"/>
        <end position="46"/>
    </location>
</feature>
<feature type="region of interest" description="Disordered" evidence="3">
    <location>
        <begin position="227"/>
        <end position="290"/>
    </location>
</feature>
<dbReference type="InterPro" id="IPR008937">
    <property type="entry name" value="Ras-like_GEF"/>
</dbReference>
<dbReference type="CDD" id="cd06224">
    <property type="entry name" value="REM"/>
    <property type="match status" value="1"/>
</dbReference>
<accession>A0A8H7BQ12</accession>
<dbReference type="Proteomes" id="UP000605846">
    <property type="component" value="Unassembled WGS sequence"/>
</dbReference>
<evidence type="ECO:0000256" key="1">
    <source>
        <dbReference type="ARBA" id="ARBA00022658"/>
    </source>
</evidence>
<dbReference type="PROSITE" id="PS00720">
    <property type="entry name" value="RASGEF"/>
    <property type="match status" value="1"/>
</dbReference>
<evidence type="ECO:0000256" key="3">
    <source>
        <dbReference type="SAM" id="MobiDB-lite"/>
    </source>
</evidence>
<dbReference type="PROSITE" id="PS50212">
    <property type="entry name" value="RASGEF_NTER"/>
    <property type="match status" value="1"/>
</dbReference>
<dbReference type="InterPro" id="IPR023578">
    <property type="entry name" value="Ras_GEF_dom_sf"/>
</dbReference>
<protein>
    <recommendedName>
        <fullName evidence="8">Ras guanine nucleotide exchange factor domain-containing protein</fullName>
    </recommendedName>
</protein>
<evidence type="ECO:0000256" key="2">
    <source>
        <dbReference type="PROSITE-ProRule" id="PRU00168"/>
    </source>
</evidence>
<comment type="caution">
    <text evidence="6">The sequence shown here is derived from an EMBL/GenBank/DDBJ whole genome shotgun (WGS) entry which is preliminary data.</text>
</comment>
<evidence type="ECO:0000313" key="6">
    <source>
        <dbReference type="EMBL" id="KAF7724545.1"/>
    </source>
</evidence>
<dbReference type="AlphaFoldDB" id="A0A8H7BQ12"/>
<dbReference type="OrthoDB" id="546434at2759"/>
<feature type="region of interest" description="Disordered" evidence="3">
    <location>
        <begin position="1"/>
        <end position="46"/>
    </location>
</feature>
<dbReference type="SMART" id="SM00229">
    <property type="entry name" value="RasGEFN"/>
    <property type="match status" value="1"/>
</dbReference>
<dbReference type="InterPro" id="IPR001895">
    <property type="entry name" value="RASGEF_cat_dom"/>
</dbReference>
<evidence type="ECO:0000259" key="4">
    <source>
        <dbReference type="PROSITE" id="PS50009"/>
    </source>
</evidence>
<dbReference type="PANTHER" id="PTHR23113:SF327">
    <property type="entry name" value="EXCHANGE PROTEIN DIRECTLY ACTIVATED BY CAMP, ISOFORM E"/>
    <property type="match status" value="1"/>
</dbReference>
<sequence>MPSEQMGANELFSPPPIPPPPLPVIDRAKHRQPDHTQKFHPLDPSEHYYDDPSFFEYTSLPSPPVSASMINHNDSGENTEYHDEDYYEAIDDFCSLDKNNDMVASSDSSYFSARSSSSHSTLHSILRSAPTAPVLEEEQETITEEAESSEDNLPHPLPTNTISTKSTLLFATKDETKMKHCRSEGDIRRAQIGTPAPSMPSLPIQIPPRTSSMCINTNNYHVPLQAKNSKSVHLPSKKSSKTPSKAPSKADDSTWNILRLKRNQSSITLKKSSPPPPPLSPIPSGTFDERECQENHPKLIRISEHGREVLLLEVIAGKLFVFAGTAEKLFQKLADETAQDLDYVDTYLLSHACFTDSMDLLDNLIARFHMDSMASELDYLKKWQRCIQVKVLNVISRWIKLQHQDFKNNPALLDRLELFIENDIQRAGFTTEANMIKESLDLQMSQNTRKRHSLVALSSQSLAALRVGASIPSTPSHPCISPQIPPRRPSAAPSLLSFVSSMNTPPDSPTLSVTSQVSSSVTTLIAFEGKEIARYLTLADFYIFKCITAYEYMNNGRNHRDKPNPKSTDYIDMLTKRANMLSHWVSHELCTLKQSKQRRALLRKLIEVAKLCLEWSNFHTSMVITMGLLAQPVQKLQDWQGLSTRDLTTFQTLQNYLDVTNNMSVYRQALVKAKAPTIPFFPMVLKDLTFYIDGNPTLTSTRLINFSKFRTLSKFIDNVLNYTSENYWFAGDLEYLPFFPGVFRSVFDDHNDAPLDQVADAIETRIQAAYNYRGPGSCEAQAYTAQ</sequence>
<dbReference type="PROSITE" id="PS50009">
    <property type="entry name" value="RASGEF_CAT"/>
    <property type="match status" value="1"/>
</dbReference>
<dbReference type="Pfam" id="PF00618">
    <property type="entry name" value="RasGEF_N"/>
    <property type="match status" value="1"/>
</dbReference>
<dbReference type="InterPro" id="IPR000651">
    <property type="entry name" value="Ras-like_Gua-exchang_fac_N"/>
</dbReference>
<dbReference type="SUPFAM" id="SSF48366">
    <property type="entry name" value="Ras GEF"/>
    <property type="match status" value="1"/>
</dbReference>
<keyword evidence="7" id="KW-1185">Reference proteome</keyword>
<evidence type="ECO:0000259" key="5">
    <source>
        <dbReference type="PROSITE" id="PS50212"/>
    </source>
</evidence>
<dbReference type="PANTHER" id="PTHR23113">
    <property type="entry name" value="GUANINE NUCLEOTIDE EXCHANGE FACTOR"/>
    <property type="match status" value="1"/>
</dbReference>
<reference evidence="6" key="1">
    <citation type="submission" date="2020-01" db="EMBL/GenBank/DDBJ databases">
        <title>Genome Sequencing of Three Apophysomyces-Like Fungal Strains Confirms a Novel Fungal Genus in the Mucoromycota with divergent Burkholderia-like Endosymbiotic Bacteria.</title>
        <authorList>
            <person name="Stajich J.E."/>
            <person name="Macias A.M."/>
            <person name="Carter-House D."/>
            <person name="Lovett B."/>
            <person name="Kasson L.R."/>
            <person name="Berry K."/>
            <person name="Grigoriev I."/>
            <person name="Chang Y."/>
            <person name="Spatafora J."/>
            <person name="Kasson M.T."/>
        </authorList>
    </citation>
    <scope>NUCLEOTIDE SEQUENCE</scope>
    <source>
        <strain evidence="6">NRRL A-21654</strain>
    </source>
</reference>
<keyword evidence="1 2" id="KW-0344">Guanine-nucleotide releasing factor</keyword>
<feature type="compositionally biased region" description="Pro residues" evidence="3">
    <location>
        <begin position="13"/>
        <end position="23"/>
    </location>
</feature>
<proteinExistence type="predicted"/>
<dbReference type="GO" id="GO:0005886">
    <property type="term" value="C:plasma membrane"/>
    <property type="evidence" value="ECO:0007669"/>
    <property type="project" value="TreeGrafter"/>
</dbReference>
<dbReference type="SMART" id="SM00147">
    <property type="entry name" value="RasGEF"/>
    <property type="match status" value="1"/>
</dbReference>
<dbReference type="InterPro" id="IPR036964">
    <property type="entry name" value="RASGEF_cat_dom_sf"/>
</dbReference>
<evidence type="ECO:0008006" key="8">
    <source>
        <dbReference type="Google" id="ProtNLM"/>
    </source>
</evidence>
<feature type="domain" description="N-terminal Ras-GEF" evidence="5">
    <location>
        <begin position="317"/>
        <end position="444"/>
    </location>
</feature>
<dbReference type="GO" id="GO:0005085">
    <property type="term" value="F:guanyl-nucleotide exchange factor activity"/>
    <property type="evidence" value="ECO:0007669"/>
    <property type="project" value="UniProtKB-KW"/>
</dbReference>
<feature type="domain" description="Ras-GEF" evidence="4">
    <location>
        <begin position="528"/>
        <end position="756"/>
    </location>
</feature>
<dbReference type="InterPro" id="IPR019804">
    <property type="entry name" value="Ras_G-nucl-exch_fac_CS"/>
</dbReference>
<organism evidence="6 7">
    <name type="scientific">Apophysomyces ossiformis</name>
    <dbReference type="NCBI Taxonomy" id="679940"/>
    <lineage>
        <taxon>Eukaryota</taxon>
        <taxon>Fungi</taxon>
        <taxon>Fungi incertae sedis</taxon>
        <taxon>Mucoromycota</taxon>
        <taxon>Mucoromycotina</taxon>
        <taxon>Mucoromycetes</taxon>
        <taxon>Mucorales</taxon>
        <taxon>Mucorineae</taxon>
        <taxon>Mucoraceae</taxon>
        <taxon>Apophysomyces</taxon>
    </lineage>
</organism>
<dbReference type="Gene3D" id="1.10.840.10">
    <property type="entry name" value="Ras guanine-nucleotide exchange factors catalytic domain"/>
    <property type="match status" value="1"/>
</dbReference>
<dbReference type="GO" id="GO:0007265">
    <property type="term" value="P:Ras protein signal transduction"/>
    <property type="evidence" value="ECO:0007669"/>
    <property type="project" value="TreeGrafter"/>
</dbReference>
<gene>
    <name evidence="6" type="ORF">EC973_000922</name>
</gene>
<feature type="region of interest" description="Disordered" evidence="3">
    <location>
        <begin position="143"/>
        <end position="162"/>
    </location>
</feature>